<sequence>MGKTKSKKSEQDVKNYEIFHRNSPYLFPLKKEGLLSYSVNLIKKNLKPSTYKQYMRHIKNHHIDMEGSWNYKEFDPIINDGLNKLKGKSLSNIYCDNTMQMQIPFNPTPFLQNNVSSQPEQTFQDFSSQPGQIPFQDLSGINPTPSQHGQIPFQNSLGTNPTAYTVPSQLDQDNSYGALLTHVRLEESVNHIQEMSNLLNKEIQELNQKFNNDLSEEVQKVNNHLSEEVQRFNNDLSEEVQEFLHQKVQGFLHQKVQELNHRFNNEVQEFNICLKDMIQRHI</sequence>
<organism evidence="2 3">
    <name type="scientific">Gigaspora rosea</name>
    <dbReference type="NCBI Taxonomy" id="44941"/>
    <lineage>
        <taxon>Eukaryota</taxon>
        <taxon>Fungi</taxon>
        <taxon>Fungi incertae sedis</taxon>
        <taxon>Mucoromycota</taxon>
        <taxon>Glomeromycotina</taxon>
        <taxon>Glomeromycetes</taxon>
        <taxon>Diversisporales</taxon>
        <taxon>Gigasporaceae</taxon>
        <taxon>Gigaspora</taxon>
    </lineage>
</organism>
<protein>
    <submittedName>
        <fullName evidence="2">Uncharacterized protein</fullName>
    </submittedName>
</protein>
<evidence type="ECO:0000313" key="3">
    <source>
        <dbReference type="Proteomes" id="UP000266673"/>
    </source>
</evidence>
<feature type="coiled-coil region" evidence="1">
    <location>
        <begin position="189"/>
        <end position="242"/>
    </location>
</feature>
<dbReference type="Gene3D" id="1.20.120.20">
    <property type="entry name" value="Apolipoprotein"/>
    <property type="match status" value="1"/>
</dbReference>
<dbReference type="AlphaFoldDB" id="A0A397VWL0"/>
<dbReference type="Proteomes" id="UP000266673">
    <property type="component" value="Unassembled WGS sequence"/>
</dbReference>
<reference evidence="2 3" key="1">
    <citation type="submission" date="2018-06" db="EMBL/GenBank/DDBJ databases">
        <title>Comparative genomics reveals the genomic features of Rhizophagus irregularis, R. cerebriforme, R. diaphanum and Gigaspora rosea, and their symbiotic lifestyle signature.</title>
        <authorList>
            <person name="Morin E."/>
            <person name="San Clemente H."/>
            <person name="Chen E.C.H."/>
            <person name="De La Providencia I."/>
            <person name="Hainaut M."/>
            <person name="Kuo A."/>
            <person name="Kohler A."/>
            <person name="Murat C."/>
            <person name="Tang N."/>
            <person name="Roy S."/>
            <person name="Loubradou J."/>
            <person name="Henrissat B."/>
            <person name="Grigoriev I.V."/>
            <person name="Corradi N."/>
            <person name="Roux C."/>
            <person name="Martin F.M."/>
        </authorList>
    </citation>
    <scope>NUCLEOTIDE SEQUENCE [LARGE SCALE GENOMIC DNA]</scope>
    <source>
        <strain evidence="2 3">DAOM 194757</strain>
    </source>
</reference>
<proteinExistence type="predicted"/>
<dbReference type="EMBL" id="QKWP01000220">
    <property type="protein sequence ID" value="RIB24363.1"/>
    <property type="molecule type" value="Genomic_DNA"/>
</dbReference>
<keyword evidence="1" id="KW-0175">Coiled coil</keyword>
<accession>A0A397VWL0</accession>
<name>A0A397VWL0_9GLOM</name>
<evidence type="ECO:0000256" key="1">
    <source>
        <dbReference type="SAM" id="Coils"/>
    </source>
</evidence>
<keyword evidence="3" id="KW-1185">Reference proteome</keyword>
<evidence type="ECO:0000313" key="2">
    <source>
        <dbReference type="EMBL" id="RIB24363.1"/>
    </source>
</evidence>
<gene>
    <name evidence="2" type="ORF">C2G38_2284402</name>
</gene>
<comment type="caution">
    <text evidence="2">The sequence shown here is derived from an EMBL/GenBank/DDBJ whole genome shotgun (WGS) entry which is preliminary data.</text>
</comment>